<dbReference type="GO" id="GO:0016020">
    <property type="term" value="C:membrane"/>
    <property type="evidence" value="ECO:0007669"/>
    <property type="project" value="UniProtKB-SubCell"/>
</dbReference>
<feature type="transmembrane region" description="Helical" evidence="6">
    <location>
        <begin position="128"/>
        <end position="149"/>
    </location>
</feature>
<dbReference type="PANTHER" id="PTHR20855:SF3">
    <property type="entry name" value="LD03007P"/>
    <property type="match status" value="1"/>
</dbReference>
<evidence type="ECO:0000256" key="4">
    <source>
        <dbReference type="ARBA" id="ARBA00023136"/>
    </source>
</evidence>
<dbReference type="OMA" id="RIHQIAF"/>
<dbReference type="STRING" id="1358809.S7XKK0"/>
<dbReference type="EMBL" id="ATCN01000195">
    <property type="protein sequence ID" value="EPR79579.1"/>
    <property type="molecule type" value="Genomic_DNA"/>
</dbReference>
<accession>S7XKK0</accession>
<feature type="transmembrane region" description="Helical" evidence="6">
    <location>
        <begin position="191"/>
        <end position="212"/>
    </location>
</feature>
<evidence type="ECO:0000313" key="7">
    <source>
        <dbReference type="EMBL" id="EPR79579.1"/>
    </source>
</evidence>
<organism evidence="7 8">
    <name type="scientific">Spraguea lophii (strain 42_110)</name>
    <name type="common">Microsporidian parasite</name>
    <dbReference type="NCBI Taxonomy" id="1358809"/>
    <lineage>
        <taxon>Eukaryota</taxon>
        <taxon>Fungi</taxon>
        <taxon>Fungi incertae sedis</taxon>
        <taxon>Microsporidia</taxon>
        <taxon>Spragueidae</taxon>
        <taxon>Spraguea</taxon>
    </lineage>
</organism>
<dbReference type="OrthoDB" id="529367at2759"/>
<evidence type="ECO:0000256" key="3">
    <source>
        <dbReference type="ARBA" id="ARBA00022989"/>
    </source>
</evidence>
<feature type="binding site" evidence="5">
    <location>
        <position position="57"/>
    </location>
    <ligand>
        <name>Zn(2+)</name>
        <dbReference type="ChEBI" id="CHEBI:29105"/>
    </ligand>
</feature>
<feature type="transmembrane region" description="Helical" evidence="6">
    <location>
        <begin position="104"/>
        <end position="122"/>
    </location>
</feature>
<evidence type="ECO:0000256" key="2">
    <source>
        <dbReference type="ARBA" id="ARBA00022692"/>
    </source>
</evidence>
<keyword evidence="2 6" id="KW-0812">Transmembrane</keyword>
<dbReference type="InParanoid" id="S7XKK0"/>
<feature type="transmembrane region" description="Helical" evidence="6">
    <location>
        <begin position="39"/>
        <end position="58"/>
    </location>
</feature>
<sequence length="217" mass="25088">MEMKPKLRGRLHQFAFYYCCTLFFIFLLLSILRTFKWTVCLYLLSQMILFGFSSSYHIIKWKSTKAERIAQRLDHASIFILISGTQTSTILSVIPSIDGLVKKFIIFSWTLSLIGVTKVFILDNIYEIFDIILYTFHGLSVVVIYRYIVKYFNFTYILLIILGGILYIIGGVLFGCRIPEITPGVFGYHEFWHALTILANGCFGVPILVEYIKSLKN</sequence>
<feature type="binding site" evidence="5">
    <location>
        <position position="189"/>
    </location>
    <ligand>
        <name>Zn(2+)</name>
        <dbReference type="ChEBI" id="CHEBI:29105"/>
    </ligand>
</feature>
<keyword evidence="8" id="KW-1185">Reference proteome</keyword>
<evidence type="ECO:0000256" key="6">
    <source>
        <dbReference type="SAM" id="Phobius"/>
    </source>
</evidence>
<name>S7XKK0_SPRLO</name>
<feature type="transmembrane region" description="Helical" evidence="6">
    <location>
        <begin position="15"/>
        <end position="32"/>
    </location>
</feature>
<dbReference type="Proteomes" id="UP000014978">
    <property type="component" value="Unassembled WGS sequence"/>
</dbReference>
<evidence type="ECO:0000256" key="1">
    <source>
        <dbReference type="ARBA" id="ARBA00004141"/>
    </source>
</evidence>
<dbReference type="GO" id="GO:0046872">
    <property type="term" value="F:metal ion binding"/>
    <property type="evidence" value="ECO:0007669"/>
    <property type="project" value="UniProtKB-KW"/>
</dbReference>
<evidence type="ECO:0000313" key="8">
    <source>
        <dbReference type="Proteomes" id="UP000014978"/>
    </source>
</evidence>
<dbReference type="FunCoup" id="S7XKK0">
    <property type="interactions" value="13"/>
</dbReference>
<keyword evidence="4 6" id="KW-0472">Membrane</keyword>
<gene>
    <name evidence="7" type="ORF">SLOPH_422</name>
</gene>
<keyword evidence="3 6" id="KW-1133">Transmembrane helix</keyword>
<keyword evidence="5" id="KW-0479">Metal-binding</keyword>
<dbReference type="HOGENOM" id="CLU_051078_2_2_1"/>
<keyword evidence="5" id="KW-0862">Zinc</keyword>
<dbReference type="AlphaFoldDB" id="S7XKK0"/>
<feature type="transmembrane region" description="Helical" evidence="6">
    <location>
        <begin position="78"/>
        <end position="97"/>
    </location>
</feature>
<feature type="binding site" evidence="5">
    <location>
        <position position="193"/>
    </location>
    <ligand>
        <name>Zn(2+)</name>
        <dbReference type="ChEBI" id="CHEBI:29105"/>
    </ligand>
</feature>
<proteinExistence type="predicted"/>
<evidence type="ECO:0000256" key="5">
    <source>
        <dbReference type="PIRSR" id="PIRSR604254-1"/>
    </source>
</evidence>
<dbReference type="VEuPathDB" id="MicrosporidiaDB:SLOPH_422"/>
<comment type="caution">
    <text evidence="7">The sequence shown here is derived from an EMBL/GenBank/DDBJ whole genome shotgun (WGS) entry which is preliminary data.</text>
</comment>
<reference evidence="8" key="1">
    <citation type="journal article" date="2013" name="PLoS Genet.">
        <title>The genome of Spraguea lophii and the basis of host-microsporidian interactions.</title>
        <authorList>
            <person name="Campbell S.E."/>
            <person name="Williams T.A."/>
            <person name="Yousuf A."/>
            <person name="Soanes D.M."/>
            <person name="Paszkiewicz K.H."/>
            <person name="Williams B.A.P."/>
        </authorList>
    </citation>
    <scope>NUCLEOTIDE SEQUENCE [LARGE SCALE GENOMIC DNA]</scope>
    <source>
        <strain evidence="8">42_110</strain>
    </source>
</reference>
<protein>
    <submittedName>
        <fullName evidence="7">Hemolysin III family protein</fullName>
    </submittedName>
</protein>
<dbReference type="InterPro" id="IPR004254">
    <property type="entry name" value="AdipoR/HlyIII-related"/>
</dbReference>
<feature type="transmembrane region" description="Helical" evidence="6">
    <location>
        <begin position="156"/>
        <end position="175"/>
    </location>
</feature>
<dbReference type="Pfam" id="PF03006">
    <property type="entry name" value="HlyIII"/>
    <property type="match status" value="1"/>
</dbReference>
<dbReference type="PANTHER" id="PTHR20855">
    <property type="entry name" value="ADIPOR/PROGESTIN RECEPTOR-RELATED"/>
    <property type="match status" value="1"/>
</dbReference>
<comment type="subcellular location">
    <subcellularLocation>
        <location evidence="1">Membrane</location>
        <topology evidence="1">Multi-pass membrane protein</topology>
    </subcellularLocation>
</comment>